<protein>
    <submittedName>
        <fullName evidence="1">Uncharacterized protein</fullName>
    </submittedName>
</protein>
<keyword evidence="2" id="KW-1185">Reference proteome</keyword>
<dbReference type="OrthoDB" id="5125973at2"/>
<dbReference type="EMBL" id="QOIL01000016">
    <property type="protein sequence ID" value="RCG27234.1"/>
    <property type="molecule type" value="Genomic_DNA"/>
</dbReference>
<gene>
    <name evidence="1" type="ORF">DQ384_26310</name>
</gene>
<reference evidence="1 2" key="1">
    <citation type="submission" date="2018-06" db="EMBL/GenBank/DDBJ databases">
        <title>Sphaerisporangium craniellae sp. nov., isolated from a marine sponge in the South China Sea.</title>
        <authorList>
            <person name="Li L."/>
        </authorList>
    </citation>
    <scope>NUCLEOTIDE SEQUENCE [LARGE SCALE GENOMIC DNA]</scope>
    <source>
        <strain evidence="1 2">CCTCC AA 208026</strain>
    </source>
</reference>
<dbReference type="AlphaFoldDB" id="A0A367FA59"/>
<accession>A0A367FA59</accession>
<sequence length="159" mass="17896">MSACWCADPGRTEEEMYQCPAGDAGEECLAHDYVAAGGDLGAAFGWLGNYRVPDNRQLREAMRLAAQRGQRRTRAVMALTIIDWKTGLRRSAIRWQDGDPPPVGGCRWCGYHRDDHDLAWLGSCRGFEEPTLKQRQARTRARAHSALARRVRRELGVAR</sequence>
<dbReference type="Proteomes" id="UP000253094">
    <property type="component" value="Unassembled WGS sequence"/>
</dbReference>
<organism evidence="1 2">
    <name type="scientific">Sphaerisporangium album</name>
    <dbReference type="NCBI Taxonomy" id="509200"/>
    <lineage>
        <taxon>Bacteria</taxon>
        <taxon>Bacillati</taxon>
        <taxon>Actinomycetota</taxon>
        <taxon>Actinomycetes</taxon>
        <taxon>Streptosporangiales</taxon>
        <taxon>Streptosporangiaceae</taxon>
        <taxon>Sphaerisporangium</taxon>
    </lineage>
</organism>
<name>A0A367FA59_9ACTN</name>
<evidence type="ECO:0000313" key="1">
    <source>
        <dbReference type="EMBL" id="RCG27234.1"/>
    </source>
</evidence>
<dbReference type="RefSeq" id="WP_114031573.1">
    <property type="nucleotide sequence ID" value="NZ_QOIL01000016.1"/>
</dbReference>
<comment type="caution">
    <text evidence="1">The sequence shown here is derived from an EMBL/GenBank/DDBJ whole genome shotgun (WGS) entry which is preliminary data.</text>
</comment>
<proteinExistence type="predicted"/>
<evidence type="ECO:0000313" key="2">
    <source>
        <dbReference type="Proteomes" id="UP000253094"/>
    </source>
</evidence>